<name>A0A1G7T257_9ACTN</name>
<dbReference type="GO" id="GO:0016740">
    <property type="term" value="F:transferase activity"/>
    <property type="evidence" value="ECO:0007669"/>
    <property type="project" value="UniProtKB-KW"/>
</dbReference>
<sequence>MDHRPVDGVVAALWMREFLGLLHDPLRILA</sequence>
<dbReference type="STRING" id="504805.SAMN05421505_10344"/>
<accession>A0A1G7T257</accession>
<keyword evidence="1" id="KW-0808">Transferase</keyword>
<evidence type="ECO:0000313" key="2">
    <source>
        <dbReference type="Proteomes" id="UP000198923"/>
    </source>
</evidence>
<dbReference type="Proteomes" id="UP000198923">
    <property type="component" value="Unassembled WGS sequence"/>
</dbReference>
<proteinExistence type="predicted"/>
<dbReference type="SUPFAM" id="SSF52777">
    <property type="entry name" value="CoA-dependent acyltransferases"/>
    <property type="match status" value="1"/>
</dbReference>
<organism evidence="1 2">
    <name type="scientific">Sinosporangium album</name>
    <dbReference type="NCBI Taxonomy" id="504805"/>
    <lineage>
        <taxon>Bacteria</taxon>
        <taxon>Bacillati</taxon>
        <taxon>Actinomycetota</taxon>
        <taxon>Actinomycetes</taxon>
        <taxon>Streptosporangiales</taxon>
        <taxon>Streptosporangiaceae</taxon>
        <taxon>Sinosporangium</taxon>
    </lineage>
</organism>
<reference evidence="1 2" key="1">
    <citation type="submission" date="2016-10" db="EMBL/GenBank/DDBJ databases">
        <authorList>
            <person name="de Groot N.N."/>
        </authorList>
    </citation>
    <scope>NUCLEOTIDE SEQUENCE [LARGE SCALE GENOMIC DNA]</scope>
    <source>
        <strain evidence="1 2">CPCC 201354</strain>
    </source>
</reference>
<keyword evidence="1" id="KW-0670">Pyruvate</keyword>
<protein>
    <submittedName>
        <fullName evidence="1">Pyruvate dehydrogenase E2 component (Dihydrolipoamide acetyltransferase)</fullName>
    </submittedName>
</protein>
<evidence type="ECO:0000313" key="1">
    <source>
        <dbReference type="EMBL" id="SDG28670.1"/>
    </source>
</evidence>
<keyword evidence="2" id="KW-1185">Reference proteome</keyword>
<dbReference type="AlphaFoldDB" id="A0A1G7T257"/>
<dbReference type="RefSeq" id="WP_218125604.1">
    <property type="nucleotide sequence ID" value="NZ_FNCN01000003.1"/>
</dbReference>
<gene>
    <name evidence="1" type="ORF">SAMN05421505_10344</name>
</gene>
<dbReference type="EMBL" id="FNCN01000003">
    <property type="protein sequence ID" value="SDG28670.1"/>
    <property type="molecule type" value="Genomic_DNA"/>
</dbReference>